<dbReference type="PANTHER" id="PTHR33989">
    <property type="match status" value="1"/>
</dbReference>
<keyword evidence="3" id="KW-1185">Reference proteome</keyword>
<accession>V6Q6V7</accession>
<dbReference type="eggNOG" id="COG1455">
    <property type="taxonomic scope" value="Bacteria"/>
</dbReference>
<organism evidence="2 3">
    <name type="scientific">Vagococcus lutrae LBD1</name>
    <dbReference type="NCBI Taxonomy" id="1408226"/>
    <lineage>
        <taxon>Bacteria</taxon>
        <taxon>Bacillati</taxon>
        <taxon>Bacillota</taxon>
        <taxon>Bacilli</taxon>
        <taxon>Lactobacillales</taxon>
        <taxon>Enterococcaceae</taxon>
        <taxon>Vagococcus</taxon>
    </lineage>
</organism>
<dbReference type="InterPro" id="IPR051088">
    <property type="entry name" value="PTS_Sugar-EIIC/EIIB"/>
</dbReference>
<feature type="transmembrane region" description="Helical" evidence="1">
    <location>
        <begin position="64"/>
        <end position="84"/>
    </location>
</feature>
<evidence type="ECO:0000256" key="1">
    <source>
        <dbReference type="SAM" id="Phobius"/>
    </source>
</evidence>
<dbReference type="EMBL" id="AYSH01000001">
    <property type="protein sequence ID" value="EST90859.1"/>
    <property type="molecule type" value="Genomic_DNA"/>
</dbReference>
<proteinExistence type="predicted"/>
<gene>
    <name evidence="2" type="ORF">T233_00130</name>
</gene>
<sequence>MFGLPVVLKVMLLLPFIVAPIVNVVVAYFSMSTGLVPLTRTVATWTMPPIISGFLTTGSVRGSLLQIVLIVLDVLLYLPFFLAVEKRFKQEELGH</sequence>
<feature type="transmembrane region" description="Helical" evidence="1">
    <location>
        <begin position="12"/>
        <end position="31"/>
    </location>
</feature>
<comment type="caution">
    <text evidence="2">The sequence shown here is derived from an EMBL/GenBank/DDBJ whole genome shotgun (WGS) entry which is preliminary data.</text>
</comment>
<name>V6Q6V7_9ENTE</name>
<keyword evidence="1" id="KW-1133">Transmembrane helix</keyword>
<keyword evidence="1" id="KW-0812">Transmembrane</keyword>
<dbReference type="AlphaFoldDB" id="V6Q6V7"/>
<reference evidence="2 3" key="1">
    <citation type="journal article" date="2013" name="Genome Announc.">
        <title>High-Quality Draft Genome Sequence of Vagococcus lutrae Strain LBD1, Isolated from the Largemouth Bass Micropterus salmoides.</title>
        <authorList>
            <person name="Lebreton F."/>
            <person name="Valentino M.D."/>
            <person name="Duncan L.B."/>
            <person name="Zeng Q."/>
            <person name="Manson McGuire A."/>
            <person name="Earl A.M."/>
            <person name="Gilmore M.S."/>
        </authorList>
    </citation>
    <scope>NUCLEOTIDE SEQUENCE [LARGE SCALE GENOMIC DNA]</scope>
    <source>
        <strain evidence="2 3">LBD1</strain>
    </source>
</reference>
<keyword evidence="1" id="KW-0472">Membrane</keyword>
<evidence type="ECO:0000313" key="3">
    <source>
        <dbReference type="Proteomes" id="UP000018126"/>
    </source>
</evidence>
<evidence type="ECO:0000313" key="2">
    <source>
        <dbReference type="EMBL" id="EST90859.1"/>
    </source>
</evidence>
<dbReference type="PANTHER" id="PTHR33989:SF4">
    <property type="entry name" value="PTS SYSTEM N,N'-DIACETYLCHITOBIOSE-SPECIFIC EIIC COMPONENT"/>
    <property type="match status" value="1"/>
</dbReference>
<evidence type="ECO:0008006" key="4">
    <source>
        <dbReference type="Google" id="ProtNLM"/>
    </source>
</evidence>
<dbReference type="PATRIC" id="fig|1408226.3.peg.129"/>
<dbReference type="STRING" id="1408226.T233_00130"/>
<protein>
    <recommendedName>
        <fullName evidence="4">PTS EIIC type-3 domain-containing protein</fullName>
    </recommendedName>
</protein>
<dbReference type="Proteomes" id="UP000018126">
    <property type="component" value="Unassembled WGS sequence"/>
</dbReference>